<evidence type="ECO:0000256" key="9">
    <source>
        <dbReference type="ARBA" id="ARBA00022989"/>
    </source>
</evidence>
<reference evidence="19 20" key="1">
    <citation type="journal article" date="2017" name="Nat. Ecol. Evol.">
        <title>Scallop genome provides insights into evolution of bilaterian karyotype and development.</title>
        <authorList>
            <person name="Wang S."/>
            <person name="Zhang J."/>
            <person name="Jiao W."/>
            <person name="Li J."/>
            <person name="Xun X."/>
            <person name="Sun Y."/>
            <person name="Guo X."/>
            <person name="Huan P."/>
            <person name="Dong B."/>
            <person name="Zhang L."/>
            <person name="Hu X."/>
            <person name="Sun X."/>
            <person name="Wang J."/>
            <person name="Zhao C."/>
            <person name="Wang Y."/>
            <person name="Wang D."/>
            <person name="Huang X."/>
            <person name="Wang R."/>
            <person name="Lv J."/>
            <person name="Li Y."/>
            <person name="Zhang Z."/>
            <person name="Liu B."/>
            <person name="Lu W."/>
            <person name="Hui Y."/>
            <person name="Liang J."/>
            <person name="Zhou Z."/>
            <person name="Hou R."/>
            <person name="Li X."/>
            <person name="Liu Y."/>
            <person name="Li H."/>
            <person name="Ning X."/>
            <person name="Lin Y."/>
            <person name="Zhao L."/>
            <person name="Xing Q."/>
            <person name="Dou J."/>
            <person name="Li Y."/>
            <person name="Mao J."/>
            <person name="Guo H."/>
            <person name="Dou H."/>
            <person name="Li T."/>
            <person name="Mu C."/>
            <person name="Jiang W."/>
            <person name="Fu Q."/>
            <person name="Fu X."/>
            <person name="Miao Y."/>
            <person name="Liu J."/>
            <person name="Yu Q."/>
            <person name="Li R."/>
            <person name="Liao H."/>
            <person name="Li X."/>
            <person name="Kong Y."/>
            <person name="Jiang Z."/>
            <person name="Chourrout D."/>
            <person name="Li R."/>
            <person name="Bao Z."/>
        </authorList>
    </citation>
    <scope>NUCLEOTIDE SEQUENCE [LARGE SCALE GENOMIC DNA]</scope>
    <source>
        <strain evidence="19 20">PY_sf001</strain>
    </source>
</reference>
<dbReference type="CDD" id="cd00064">
    <property type="entry name" value="FU"/>
    <property type="match status" value="5"/>
</dbReference>
<dbReference type="EC" id="2.7.10.1" evidence="2"/>
<dbReference type="InterPro" id="IPR001245">
    <property type="entry name" value="Ser-Thr/Tyr_kinase_cat_dom"/>
</dbReference>
<proteinExistence type="predicted"/>
<dbReference type="InterPro" id="IPR020635">
    <property type="entry name" value="Tyr_kinase_cat_dom"/>
</dbReference>
<dbReference type="GO" id="GO:0004714">
    <property type="term" value="F:transmembrane receptor protein tyrosine kinase activity"/>
    <property type="evidence" value="ECO:0007669"/>
    <property type="project" value="UniProtKB-EC"/>
</dbReference>
<dbReference type="Gene3D" id="2.10.220.10">
    <property type="entry name" value="Hormone Receptor, Insulin-like Growth Factor Receptor 1, Chain A, domain 2"/>
    <property type="match status" value="3"/>
</dbReference>
<dbReference type="InterPro" id="IPR017441">
    <property type="entry name" value="Protein_kinase_ATP_BS"/>
</dbReference>
<feature type="compositionally biased region" description="Polar residues" evidence="16">
    <location>
        <begin position="1375"/>
        <end position="1387"/>
    </location>
</feature>
<dbReference type="PRINTS" id="PR00109">
    <property type="entry name" value="TYRKINASE"/>
</dbReference>
<keyword evidence="5 17" id="KW-0812">Transmembrane</keyword>
<dbReference type="SUPFAM" id="SSF57184">
    <property type="entry name" value="Growth factor receptor domain"/>
    <property type="match status" value="3"/>
</dbReference>
<evidence type="ECO:0000313" key="20">
    <source>
        <dbReference type="Proteomes" id="UP000242188"/>
    </source>
</evidence>
<dbReference type="InterPro" id="IPR032778">
    <property type="entry name" value="GF_recep_IV"/>
</dbReference>
<dbReference type="PROSITE" id="PS50011">
    <property type="entry name" value="PROTEIN_KINASE_DOM"/>
    <property type="match status" value="1"/>
</dbReference>
<dbReference type="SMART" id="SM00219">
    <property type="entry name" value="TyrKc"/>
    <property type="match status" value="1"/>
</dbReference>
<dbReference type="Gene3D" id="3.30.200.20">
    <property type="entry name" value="Phosphorylase Kinase, domain 1"/>
    <property type="match status" value="1"/>
</dbReference>
<dbReference type="STRING" id="6573.A0A210PFX9"/>
<evidence type="ECO:0000313" key="19">
    <source>
        <dbReference type="EMBL" id="OWF35400.1"/>
    </source>
</evidence>
<evidence type="ECO:0000256" key="4">
    <source>
        <dbReference type="ARBA" id="ARBA00022679"/>
    </source>
</evidence>
<dbReference type="SUPFAM" id="SSF52058">
    <property type="entry name" value="L domain-like"/>
    <property type="match status" value="2"/>
</dbReference>
<dbReference type="Pfam" id="PF07714">
    <property type="entry name" value="PK_Tyr_Ser-Thr"/>
    <property type="match status" value="1"/>
</dbReference>
<keyword evidence="6 15" id="KW-0547">Nucleotide-binding</keyword>
<dbReference type="GO" id="GO:0043235">
    <property type="term" value="C:receptor complex"/>
    <property type="evidence" value="ECO:0007669"/>
    <property type="project" value="TreeGrafter"/>
</dbReference>
<evidence type="ECO:0000256" key="16">
    <source>
        <dbReference type="SAM" id="MobiDB-lite"/>
    </source>
</evidence>
<feature type="binding site" evidence="15">
    <location>
        <position position="997"/>
    </location>
    <ligand>
        <name>ATP</name>
        <dbReference type="ChEBI" id="CHEBI:30616"/>
    </ligand>
</feature>
<dbReference type="Pfam" id="PF14843">
    <property type="entry name" value="GF_recep_IV"/>
    <property type="match status" value="2"/>
</dbReference>
<dbReference type="FunFam" id="2.10.220.10:FF:000001">
    <property type="entry name" value="Receptor protein-tyrosine kinase"/>
    <property type="match status" value="1"/>
</dbReference>
<dbReference type="GO" id="GO:0009925">
    <property type="term" value="C:basal plasma membrane"/>
    <property type="evidence" value="ECO:0007669"/>
    <property type="project" value="TreeGrafter"/>
</dbReference>
<dbReference type="InterPro" id="IPR009030">
    <property type="entry name" value="Growth_fac_rcpt_cys_sf"/>
</dbReference>
<keyword evidence="20" id="KW-1185">Reference proteome</keyword>
<keyword evidence="8 15" id="KW-0067">ATP-binding</keyword>
<dbReference type="GO" id="GO:0008284">
    <property type="term" value="P:positive regulation of cell population proliferation"/>
    <property type="evidence" value="ECO:0007669"/>
    <property type="project" value="TreeGrafter"/>
</dbReference>
<dbReference type="Gene3D" id="1.10.510.10">
    <property type="entry name" value="Transferase(Phosphotransferase) domain 1"/>
    <property type="match status" value="1"/>
</dbReference>
<dbReference type="InterPro" id="IPR000494">
    <property type="entry name" value="Rcpt_L-dom"/>
</dbReference>
<dbReference type="Gene3D" id="3.80.20.20">
    <property type="entry name" value="Receptor L-domain"/>
    <property type="match status" value="2"/>
</dbReference>
<evidence type="ECO:0000256" key="17">
    <source>
        <dbReference type="SAM" id="Phobius"/>
    </source>
</evidence>
<feature type="domain" description="Protein kinase" evidence="18">
    <location>
        <begin position="964"/>
        <end position="1221"/>
    </location>
</feature>
<dbReference type="PROSITE" id="PS00109">
    <property type="entry name" value="PROTEIN_KINASE_TYR"/>
    <property type="match status" value="1"/>
</dbReference>
<dbReference type="FunFam" id="3.30.200.20:FF:000422">
    <property type="entry name" value="Receptor protein-tyrosine kinase"/>
    <property type="match status" value="1"/>
</dbReference>
<dbReference type="InterPro" id="IPR008266">
    <property type="entry name" value="Tyr_kinase_AS"/>
</dbReference>
<feature type="compositionally biased region" description="Basic and acidic residues" evidence="16">
    <location>
        <begin position="1338"/>
        <end position="1349"/>
    </location>
</feature>
<evidence type="ECO:0000256" key="10">
    <source>
        <dbReference type="ARBA" id="ARBA00023136"/>
    </source>
</evidence>
<dbReference type="SMART" id="SM00261">
    <property type="entry name" value="FU"/>
    <property type="match status" value="7"/>
</dbReference>
<dbReference type="GO" id="GO:0043066">
    <property type="term" value="P:negative regulation of apoptotic process"/>
    <property type="evidence" value="ECO:0007669"/>
    <property type="project" value="TreeGrafter"/>
</dbReference>
<evidence type="ECO:0000256" key="5">
    <source>
        <dbReference type="ARBA" id="ARBA00022692"/>
    </source>
</evidence>
<organism evidence="19 20">
    <name type="scientific">Mizuhopecten yessoensis</name>
    <name type="common">Japanese scallop</name>
    <name type="synonym">Patinopecten yessoensis</name>
    <dbReference type="NCBI Taxonomy" id="6573"/>
    <lineage>
        <taxon>Eukaryota</taxon>
        <taxon>Metazoa</taxon>
        <taxon>Spiralia</taxon>
        <taxon>Lophotrochozoa</taxon>
        <taxon>Mollusca</taxon>
        <taxon>Bivalvia</taxon>
        <taxon>Autobranchia</taxon>
        <taxon>Pteriomorphia</taxon>
        <taxon>Pectinida</taxon>
        <taxon>Pectinoidea</taxon>
        <taxon>Pectinidae</taxon>
        <taxon>Mizuhopecten</taxon>
    </lineage>
</organism>
<dbReference type="InterPro" id="IPR006211">
    <property type="entry name" value="Furin-like_Cys-rich_dom"/>
</dbReference>
<dbReference type="GO" id="GO:0038127">
    <property type="term" value="P:ERBB signaling pathway"/>
    <property type="evidence" value="ECO:0007669"/>
    <property type="project" value="UniProtKB-ARBA"/>
</dbReference>
<dbReference type="Pfam" id="PF01030">
    <property type="entry name" value="Recep_L_domain"/>
    <property type="match status" value="2"/>
</dbReference>
<evidence type="ECO:0000256" key="6">
    <source>
        <dbReference type="ARBA" id="ARBA00022741"/>
    </source>
</evidence>
<sequence>MIAAFVVGSVFYHNSLDKTTVPGAGPIVVICGPDCHTLANGQPAQCFLPRYITLAGNAFEVLYVGSSGLLRQSDSGGQDLRLANDLMGEVTAVSECYDQFIMCSGTNEGMSTAGSESFRYHNLKKHYTNCTYIDGNLEIQEIGSDRDLSFLETIVEVRGYVLVYAVFTPTLPLKRLRIIRGSELFTYNNGSYSLFVVLNGIVSNTTTVGMKELGLRSLQEISNGQVYFFNNALLCFHKTIHWKDINPDVNPHVKYVYDAAYKRQCPECHPSCYNNRTGERHCWGEGRDMCQQLNHATVCSPSCDGRCFGYQQNQCCHPECSAGCSGPRKTDCMACKHFMNEGECVENCPLVMFYNIFTLKAEINPKGKFKYGSLCVKKCPDHFLRDKYISACVKVCGVNKHAVDGECIPCDGPCAKQCKGLNKTEFLTSVNIKRLSNCTLIEGNLKIVETTFNGDEYRNISGLDPEDLYVFNTVREITGFVIIQSNHSGFKNLSFLSNLEVIRGRELDGRSNALNIMATPLESLELNSLRLISFGKVLIWFNKRLCYANTVNFTKLFVASSQTAFIGNNRDISQCEIEGHVCDPECSIDGCWGMGPNKCLSCRHMKVNDSSNLCLKTCDASPLLYQDTPSGCKPCHKECANNCTGPKASQCDSCKHIIVVDSNNSMQVCHETCPKKFYADEDKICRPCYEHCSNGCTGPSSELKIGGCKSCNIAEEIRDGGGEIRLFCIADDGSDCRKDFYKTTVTAKDPGPMAGGQLCKPCHPLCDGCVGHGPAQCKSCLHYKEDDYCVASCHSFNYGNKLTKRCEPCHAECQKGCSDPTASDCFSCKTYKIYTDEANSMRFNCTSECPTDMPHLVKDEHDTKNGMTVCARDDHPMVMARMAADAEEEKKKIAVIAGPVIGGIILVAILLALFGYYWRQQARSKEKTAMLTAKMTGYDDEQPVTPTSAKPDMSHLRLIKESDMRKGGIIGSGAFGTVYKGFWIPAKDNVKIPVAIKVLQEGTSANQNQELLDEARVMASVDHPCCIRILAACMTAQMMLITQLMPLGCLLDYVRKHKENIGSKVLLNWCTQIAKGMAYLEERDVVHRDLAARNVLVQSPGQVKITDFGLAKLLDYNEDEYHAAGGKMPIKWLALECIQHRIFTHKSDVWSYGVTVWELFTYGQRPYENVRARDVPDLLEKGERLPQPHICTIDVYMIMIKCWMLDADSRPSFIELAEEFAKMARDPGRYLVIVGDVLKKIPEETPSPVTDLAEYFPDGTQNDPETQAEHDKLMRLPSHSYDKNDLARSLSVAGDCPEEVVEADDYLQPQSRNSVPPTTPLTSKTPLLHPQDAATNFDTKDRDPHQQPRREKRYGHLESAAAARKKRELSPTRGRGNSINSRYSSDPVQFLRGGEETDAVILSPSRKSPVRNGSMGYPDPTQLIESGKIQLPVDEDDYLQPKSSKPRVYTDLIENPDYMNDNSVFENDPPSEPEPVLNFENPEYFEDINSPKINGKKPPGFKNNRSRDYYNELGGQNNEHGELKPLMISDSCPSESAV</sequence>
<dbReference type="GO" id="GO:0005524">
    <property type="term" value="F:ATP binding"/>
    <property type="evidence" value="ECO:0007669"/>
    <property type="project" value="UniProtKB-UniRule"/>
</dbReference>
<dbReference type="InterPro" id="IPR006212">
    <property type="entry name" value="Furin_repeat"/>
</dbReference>
<gene>
    <name evidence="19" type="ORF">KP79_PYT24484</name>
</gene>
<dbReference type="InterPro" id="IPR000719">
    <property type="entry name" value="Prot_kinase_dom"/>
</dbReference>
<evidence type="ECO:0000256" key="2">
    <source>
        <dbReference type="ARBA" id="ARBA00011902"/>
    </source>
</evidence>
<keyword evidence="10 17" id="KW-0472">Membrane</keyword>
<name>A0A210PFX9_MIZYE</name>
<evidence type="ECO:0000256" key="8">
    <source>
        <dbReference type="ARBA" id="ARBA00022840"/>
    </source>
</evidence>
<dbReference type="PANTHER" id="PTHR24416">
    <property type="entry name" value="TYROSINE-PROTEIN KINASE RECEPTOR"/>
    <property type="match status" value="1"/>
</dbReference>
<comment type="catalytic activity">
    <reaction evidence="14">
        <text>L-tyrosyl-[protein] + ATP = O-phospho-L-tyrosyl-[protein] + ADP + H(+)</text>
        <dbReference type="Rhea" id="RHEA:10596"/>
        <dbReference type="Rhea" id="RHEA-COMP:10136"/>
        <dbReference type="Rhea" id="RHEA-COMP:20101"/>
        <dbReference type="ChEBI" id="CHEBI:15378"/>
        <dbReference type="ChEBI" id="CHEBI:30616"/>
        <dbReference type="ChEBI" id="CHEBI:46858"/>
        <dbReference type="ChEBI" id="CHEBI:61978"/>
        <dbReference type="ChEBI" id="CHEBI:456216"/>
        <dbReference type="EC" id="2.7.10.1"/>
    </reaction>
</comment>
<evidence type="ECO:0000256" key="13">
    <source>
        <dbReference type="ARBA" id="ARBA00023180"/>
    </source>
</evidence>
<protein>
    <recommendedName>
        <fullName evidence="2">receptor protein-tyrosine kinase</fullName>
        <ecNumber evidence="2">2.7.10.1</ecNumber>
    </recommendedName>
</protein>
<dbReference type="OrthoDB" id="6219513at2759"/>
<evidence type="ECO:0000259" key="18">
    <source>
        <dbReference type="PROSITE" id="PS50011"/>
    </source>
</evidence>
<feature type="transmembrane region" description="Helical" evidence="17">
    <location>
        <begin position="893"/>
        <end position="918"/>
    </location>
</feature>
<evidence type="ECO:0000256" key="3">
    <source>
        <dbReference type="ARBA" id="ARBA00022553"/>
    </source>
</evidence>
<keyword evidence="3" id="KW-0597">Phosphoprotein</keyword>
<dbReference type="PROSITE" id="PS00107">
    <property type="entry name" value="PROTEIN_KINASE_ATP"/>
    <property type="match status" value="1"/>
</dbReference>
<dbReference type="GO" id="GO:0022008">
    <property type="term" value="P:neurogenesis"/>
    <property type="evidence" value="ECO:0007669"/>
    <property type="project" value="TreeGrafter"/>
</dbReference>
<evidence type="ECO:0000256" key="7">
    <source>
        <dbReference type="ARBA" id="ARBA00022777"/>
    </source>
</evidence>
<keyword evidence="7" id="KW-0418">Kinase</keyword>
<feature type="region of interest" description="Disordered" evidence="16">
    <location>
        <begin position="1304"/>
        <end position="1391"/>
    </location>
</feature>
<dbReference type="InterPro" id="IPR011009">
    <property type="entry name" value="Kinase-like_dom_sf"/>
</dbReference>
<dbReference type="FunFam" id="1.10.510.10:FF:000233">
    <property type="entry name" value="receptor tyrosine-protein kinase erbB-3"/>
    <property type="match status" value="1"/>
</dbReference>
<accession>A0A210PFX9</accession>
<dbReference type="PANTHER" id="PTHR24416:SF566">
    <property type="entry name" value="EPIDERMAL GROWTH FACTOR RECEPTOR"/>
    <property type="match status" value="1"/>
</dbReference>
<feature type="region of interest" description="Disordered" evidence="16">
    <location>
        <begin position="1489"/>
        <end position="1538"/>
    </location>
</feature>
<keyword evidence="9 17" id="KW-1133">Transmembrane helix</keyword>
<comment type="subcellular location">
    <subcellularLocation>
        <location evidence="1">Membrane</location>
        <topology evidence="1">Single-pass type I membrane protein</topology>
    </subcellularLocation>
</comment>
<keyword evidence="13" id="KW-0325">Glycoprotein</keyword>
<evidence type="ECO:0000256" key="11">
    <source>
        <dbReference type="ARBA" id="ARBA00023137"/>
    </source>
</evidence>
<keyword evidence="11" id="KW-0829">Tyrosine-protein kinase</keyword>
<evidence type="ECO:0000256" key="12">
    <source>
        <dbReference type="ARBA" id="ARBA00023170"/>
    </source>
</evidence>
<keyword evidence="12 19" id="KW-0675">Receptor</keyword>
<evidence type="ECO:0000256" key="15">
    <source>
        <dbReference type="PROSITE-ProRule" id="PRU10141"/>
    </source>
</evidence>
<dbReference type="Proteomes" id="UP000242188">
    <property type="component" value="Unassembled WGS sequence"/>
</dbReference>
<dbReference type="CDD" id="cd05057">
    <property type="entry name" value="PTKc_EGFR_like"/>
    <property type="match status" value="1"/>
</dbReference>
<feature type="region of interest" description="Disordered" evidence="16">
    <location>
        <begin position="1397"/>
        <end position="1416"/>
    </location>
</feature>
<dbReference type="Pfam" id="PF00757">
    <property type="entry name" value="Furin-like"/>
    <property type="match status" value="1"/>
</dbReference>
<evidence type="ECO:0000256" key="14">
    <source>
        <dbReference type="ARBA" id="ARBA00051243"/>
    </source>
</evidence>
<keyword evidence="4" id="KW-0808">Transferase</keyword>
<evidence type="ECO:0000256" key="1">
    <source>
        <dbReference type="ARBA" id="ARBA00004479"/>
    </source>
</evidence>
<dbReference type="InterPro" id="IPR050122">
    <property type="entry name" value="RTK"/>
</dbReference>
<dbReference type="SUPFAM" id="SSF56112">
    <property type="entry name" value="Protein kinase-like (PK-like)"/>
    <property type="match status" value="1"/>
</dbReference>
<comment type="caution">
    <text evidence="19">The sequence shown here is derived from an EMBL/GenBank/DDBJ whole genome shotgun (WGS) entry which is preliminary data.</text>
</comment>
<dbReference type="InterPro" id="IPR036941">
    <property type="entry name" value="Rcpt_L-dom_sf"/>
</dbReference>
<dbReference type="EMBL" id="NEDP02076729">
    <property type="protein sequence ID" value="OWF35400.1"/>
    <property type="molecule type" value="Genomic_DNA"/>
</dbReference>